<reference evidence="1 2" key="1">
    <citation type="submission" date="2016-05" db="EMBL/GenBank/DDBJ databases">
        <title>Nuclear genome of Blastocystis sp. subtype 1 NandII.</title>
        <authorList>
            <person name="Gentekaki E."/>
            <person name="Curtis B."/>
            <person name="Stairs C."/>
            <person name="Eme L."/>
            <person name="Herman E."/>
            <person name="Klimes V."/>
            <person name="Arias M.C."/>
            <person name="Elias M."/>
            <person name="Hilliou F."/>
            <person name="Klute M."/>
            <person name="Malik S.-B."/>
            <person name="Pightling A."/>
            <person name="Rachubinski R."/>
            <person name="Salas D."/>
            <person name="Schlacht A."/>
            <person name="Suga H."/>
            <person name="Archibald J."/>
            <person name="Ball S.G."/>
            <person name="Clark G."/>
            <person name="Dacks J."/>
            <person name="Van Der Giezen M."/>
            <person name="Tsaousis A."/>
            <person name="Roger A."/>
        </authorList>
    </citation>
    <scope>NUCLEOTIDE SEQUENCE [LARGE SCALE GENOMIC DNA]</scope>
    <source>
        <strain evidence="2">ATCC 50177 / NandII</strain>
    </source>
</reference>
<organism evidence="1 2">
    <name type="scientific">Blastocystis sp. subtype 1 (strain ATCC 50177 / NandII)</name>
    <dbReference type="NCBI Taxonomy" id="478820"/>
    <lineage>
        <taxon>Eukaryota</taxon>
        <taxon>Sar</taxon>
        <taxon>Stramenopiles</taxon>
        <taxon>Bigyra</taxon>
        <taxon>Opalozoa</taxon>
        <taxon>Opalinata</taxon>
        <taxon>Blastocystidae</taxon>
        <taxon>Blastocystis</taxon>
    </lineage>
</organism>
<dbReference type="Proteomes" id="UP000078348">
    <property type="component" value="Unassembled WGS sequence"/>
</dbReference>
<evidence type="ECO:0000313" key="1">
    <source>
        <dbReference type="EMBL" id="OAO18228.1"/>
    </source>
</evidence>
<keyword evidence="2" id="KW-1185">Reference proteome</keyword>
<name>A0A196SME9_BLAHN</name>
<gene>
    <name evidence="1" type="ORF">AV274_0010</name>
</gene>
<dbReference type="AlphaFoldDB" id="A0A196SME9"/>
<evidence type="ECO:0000313" key="2">
    <source>
        <dbReference type="Proteomes" id="UP000078348"/>
    </source>
</evidence>
<dbReference type="InterPro" id="IPR016024">
    <property type="entry name" value="ARM-type_fold"/>
</dbReference>
<proteinExistence type="predicted"/>
<dbReference type="EMBL" id="LXWW01000001">
    <property type="protein sequence ID" value="OAO18228.1"/>
    <property type="molecule type" value="Genomic_DNA"/>
</dbReference>
<comment type="caution">
    <text evidence="1">The sequence shown here is derived from an EMBL/GenBank/DDBJ whole genome shotgun (WGS) entry which is preliminary data.</text>
</comment>
<protein>
    <submittedName>
        <fullName evidence="1">Uncharacterized protein</fullName>
    </submittedName>
</protein>
<accession>A0A196SME9</accession>
<sequence>MGAKASFFFFYSFHPYNSIRSVCTRIMKALRGRKSEVSVVAGLAPELKTLIDAGLKGSDPSLVVCACLCLQSVLSLLAGAWQEHCAGFLEDLFEKANDWLLLDDRLGCKKAVHDTMKCVLAAYVNWIKKEGSAESGTTHTARVVDCLLRHHASSDPFIPQLCFASLQEIVDAVPSLPSSSVLPLTQFFLGQLSDLSNRSKLNAVAHHKESLGIMQGEINHRRYTELTGSAAFASLLTLAEKVGEKDGRPFVEALLAETQKETGARVMMLLRLIEHFLHSSFVQTGVRLVFQNCLRSLLECCRREEKDDDGFVVSTTVAIWFHFVQHSPASLPDLMDFLVSALKTSLLAGSSTSALEAILQEVVARAESLRLELVQAPTVYALLLLQRQGLLLARTPDPAAQARMNALLSSLFISTHFFLSHHLPEFLAVSRDLLENHNDASGVMVRLFACLEECCSDEAGKPLIPALFQTVVNYTRLASLAVFPGKVSILKTVVLFVQDGLERGDSLALELCSWCLNELRAPNPIYVKQSGVWAENAIALIQQHGGVSYRFVGGSTREFFTSVVNPEMNCDRYIPFLRAVKECMERASSSDADSKEQLRSDLQQLERVAKSLPHTPEFDGLVNAMLQLVS</sequence>
<dbReference type="SUPFAM" id="SSF48371">
    <property type="entry name" value="ARM repeat"/>
    <property type="match status" value="1"/>
</dbReference>